<dbReference type="OrthoDB" id="5297409at2"/>
<dbReference type="EMBL" id="CP012959">
    <property type="protein sequence ID" value="AMQ93485.1"/>
    <property type="molecule type" value="Genomic_DNA"/>
</dbReference>
<accession>A0A142FYK5</accession>
<reference evidence="3 6" key="3">
    <citation type="submission" date="2019-08" db="EMBL/GenBank/DDBJ databases">
        <title>Whole genome sequencing of Aggregatibacter actinomycetemcomitans cultured from blood stream infections in Denmark reveals a novel phylogenetic lineage expressing serotype a membrane O polysaccharide.</title>
        <authorList>
            <person name="Nedergaard S."/>
            <person name="Kobel C.M."/>
            <person name="Nielsen M.B."/>
            <person name="Moeller R.T."/>
            <person name="Jensen A.B."/>
            <person name="Noerskov-Lauritsen N."/>
        </authorList>
    </citation>
    <scope>NUCLEOTIDE SEQUENCE [LARGE SCALE GENOMIC DNA]</scope>
    <source>
        <strain evidence="3 6">PN_563</strain>
    </source>
</reference>
<dbReference type="Pfam" id="PF13591">
    <property type="entry name" value="MerR_2"/>
    <property type="match status" value="1"/>
</dbReference>
<reference evidence="2 5" key="2">
    <citation type="submission" date="2017-10" db="EMBL/GenBank/DDBJ databases">
        <title>Draft genome sequences of Aggregatibacter actinomycetemcomitans strains 310a and 310b.</title>
        <authorList>
            <person name="May A.C."/>
            <person name="Ohta H."/>
            <person name="Maeda H."/>
            <person name="Kokeguchi S."/>
            <person name="Cugini C."/>
        </authorList>
    </citation>
    <scope>NUCLEOTIDE SEQUENCE [LARGE SCALE GENOMIC DNA]</scope>
    <source>
        <strain evidence="2 5">310b</strain>
    </source>
</reference>
<evidence type="ECO:0000313" key="6">
    <source>
        <dbReference type="Proteomes" id="UP000323012"/>
    </source>
</evidence>
<evidence type="ECO:0000313" key="2">
    <source>
        <dbReference type="EMBL" id="PHO21648.1"/>
    </source>
</evidence>
<evidence type="ECO:0000313" key="5">
    <source>
        <dbReference type="Proteomes" id="UP000226080"/>
    </source>
</evidence>
<dbReference type="KEGG" id="aact:ACT75_02605"/>
<sequence>MKQNIDIKLSFSEMLNVCAGERQWLLALIDEGIISVEGQPEQAIFSGFQMARVRRAHRLSHDFEASVPALSLIMQLLDEVEELRKQTRSISLLSDH</sequence>
<dbReference type="Proteomes" id="UP000226080">
    <property type="component" value="Unassembled WGS sequence"/>
</dbReference>
<keyword evidence="5" id="KW-1185">Reference proteome</keyword>
<protein>
    <submittedName>
        <fullName evidence="3">MerR family transcriptional regulator</fullName>
    </submittedName>
</protein>
<gene>
    <name evidence="1" type="ORF">ACT75_02605</name>
    <name evidence="2" type="ORF">CQR80_00695</name>
    <name evidence="3" type="ORF">FXB79_01505</name>
</gene>
<organism evidence="3 6">
    <name type="scientific">Aggregatibacter actinomycetemcomitans</name>
    <name type="common">Actinobacillus actinomycetemcomitans</name>
    <name type="synonym">Haemophilus actinomycetemcomitans</name>
    <dbReference type="NCBI Taxonomy" id="714"/>
    <lineage>
        <taxon>Bacteria</taxon>
        <taxon>Pseudomonadati</taxon>
        <taxon>Pseudomonadota</taxon>
        <taxon>Gammaproteobacteria</taxon>
        <taxon>Pasteurellales</taxon>
        <taxon>Pasteurellaceae</taxon>
        <taxon>Aggregatibacter</taxon>
    </lineage>
</organism>
<evidence type="ECO:0000313" key="4">
    <source>
        <dbReference type="Proteomes" id="UP000072236"/>
    </source>
</evidence>
<dbReference type="EMBL" id="VSED01000002">
    <property type="protein sequence ID" value="TYA39904.1"/>
    <property type="molecule type" value="Genomic_DNA"/>
</dbReference>
<name>A0A142FYK5_AGGAC</name>
<dbReference type="Proteomes" id="UP000323012">
    <property type="component" value="Unassembled WGS sequence"/>
</dbReference>
<reference evidence="1 4" key="1">
    <citation type="submission" date="2015-10" db="EMBL/GenBank/DDBJ databases">
        <title>Tn-seq of a polymicrobial infection.</title>
        <authorList>
            <person name="Stacy A."/>
            <person name="Rumbaugh K.P."/>
            <person name="Whiteley M."/>
        </authorList>
    </citation>
    <scope>NUCLEOTIDE SEQUENCE [LARGE SCALE GENOMIC DNA]</scope>
    <source>
        <strain evidence="1 4">624</strain>
    </source>
</reference>
<proteinExistence type="predicted"/>
<dbReference type="RefSeq" id="WP_005541102.1">
    <property type="nucleotide sequence ID" value="NZ_CP012959.1"/>
</dbReference>
<dbReference type="EMBL" id="PCGW01000001">
    <property type="protein sequence ID" value="PHO21648.1"/>
    <property type="molecule type" value="Genomic_DNA"/>
</dbReference>
<evidence type="ECO:0000313" key="3">
    <source>
        <dbReference type="EMBL" id="TYA39904.1"/>
    </source>
</evidence>
<evidence type="ECO:0000313" key="1">
    <source>
        <dbReference type="EMBL" id="AMQ93485.1"/>
    </source>
</evidence>
<dbReference type="Gene3D" id="1.10.1660.10">
    <property type="match status" value="1"/>
</dbReference>
<dbReference type="Proteomes" id="UP000072236">
    <property type="component" value="Chromosome"/>
</dbReference>
<dbReference type="AlphaFoldDB" id="A0A142FYK5"/>